<organism evidence="7 8">
    <name type="scientific">Nadsonia fulvescens var. elongata DSM 6958</name>
    <dbReference type="NCBI Taxonomy" id="857566"/>
    <lineage>
        <taxon>Eukaryota</taxon>
        <taxon>Fungi</taxon>
        <taxon>Dikarya</taxon>
        <taxon>Ascomycota</taxon>
        <taxon>Saccharomycotina</taxon>
        <taxon>Dipodascomycetes</taxon>
        <taxon>Dipodascales</taxon>
        <taxon>Dipodascales incertae sedis</taxon>
        <taxon>Nadsonia</taxon>
    </lineage>
</organism>
<accession>A0A1E3PDI5</accession>
<keyword evidence="2" id="KW-0677">Repeat</keyword>
<keyword evidence="8" id="KW-1185">Reference proteome</keyword>
<dbReference type="AlphaFoldDB" id="A0A1E3PDI5"/>
<evidence type="ECO:0000256" key="4">
    <source>
        <dbReference type="ARBA" id="ARBA00022833"/>
    </source>
</evidence>
<evidence type="ECO:0000256" key="2">
    <source>
        <dbReference type="ARBA" id="ARBA00022737"/>
    </source>
</evidence>
<dbReference type="PROSITE" id="PS50157">
    <property type="entry name" value="ZINC_FINGER_C2H2_2"/>
    <property type="match status" value="1"/>
</dbReference>
<keyword evidence="1" id="KW-0479">Metal-binding</keyword>
<dbReference type="Gene3D" id="3.30.160.60">
    <property type="entry name" value="Classic Zinc Finger"/>
    <property type="match status" value="1"/>
</dbReference>
<keyword evidence="3 5" id="KW-0863">Zinc-finger</keyword>
<dbReference type="Pfam" id="PF12013">
    <property type="entry name" value="OrsD"/>
    <property type="match status" value="1"/>
</dbReference>
<gene>
    <name evidence="7" type="ORF">NADFUDRAFT_67870</name>
</gene>
<dbReference type="SMART" id="SM00355">
    <property type="entry name" value="ZnF_C2H2"/>
    <property type="match status" value="8"/>
</dbReference>
<dbReference type="GO" id="GO:0008270">
    <property type="term" value="F:zinc ion binding"/>
    <property type="evidence" value="ECO:0007669"/>
    <property type="project" value="UniProtKB-KW"/>
</dbReference>
<dbReference type="InterPro" id="IPR013087">
    <property type="entry name" value="Znf_C2H2_type"/>
</dbReference>
<reference evidence="7 8" key="1">
    <citation type="journal article" date="2016" name="Proc. Natl. Acad. Sci. U.S.A.">
        <title>Comparative genomics of biotechnologically important yeasts.</title>
        <authorList>
            <person name="Riley R."/>
            <person name="Haridas S."/>
            <person name="Wolfe K.H."/>
            <person name="Lopes M.R."/>
            <person name="Hittinger C.T."/>
            <person name="Goeker M."/>
            <person name="Salamov A.A."/>
            <person name="Wisecaver J.H."/>
            <person name="Long T.M."/>
            <person name="Calvey C.H."/>
            <person name="Aerts A.L."/>
            <person name="Barry K.W."/>
            <person name="Choi C."/>
            <person name="Clum A."/>
            <person name="Coughlan A.Y."/>
            <person name="Deshpande S."/>
            <person name="Douglass A.P."/>
            <person name="Hanson S.J."/>
            <person name="Klenk H.-P."/>
            <person name="LaButti K.M."/>
            <person name="Lapidus A."/>
            <person name="Lindquist E.A."/>
            <person name="Lipzen A.M."/>
            <person name="Meier-Kolthoff J.P."/>
            <person name="Ohm R.A."/>
            <person name="Otillar R.P."/>
            <person name="Pangilinan J.L."/>
            <person name="Peng Y."/>
            <person name="Rokas A."/>
            <person name="Rosa C.A."/>
            <person name="Scheuner C."/>
            <person name="Sibirny A.A."/>
            <person name="Slot J.C."/>
            <person name="Stielow J.B."/>
            <person name="Sun H."/>
            <person name="Kurtzman C.P."/>
            <person name="Blackwell M."/>
            <person name="Grigoriev I.V."/>
            <person name="Jeffries T.W."/>
        </authorList>
    </citation>
    <scope>NUCLEOTIDE SEQUENCE [LARGE SCALE GENOMIC DNA]</scope>
    <source>
        <strain evidence="7 8">DSM 6958</strain>
    </source>
</reference>
<dbReference type="InterPro" id="IPR022698">
    <property type="entry name" value="OrsD"/>
</dbReference>
<evidence type="ECO:0000259" key="6">
    <source>
        <dbReference type="PROSITE" id="PS50157"/>
    </source>
</evidence>
<evidence type="ECO:0000313" key="8">
    <source>
        <dbReference type="Proteomes" id="UP000095009"/>
    </source>
</evidence>
<feature type="domain" description="C2H2-type" evidence="6">
    <location>
        <begin position="487"/>
        <end position="515"/>
    </location>
</feature>
<dbReference type="PANTHER" id="PTHR24409">
    <property type="entry name" value="ZINC FINGER PROTEIN 142"/>
    <property type="match status" value="1"/>
</dbReference>
<evidence type="ECO:0000256" key="5">
    <source>
        <dbReference type="PROSITE-ProRule" id="PRU00042"/>
    </source>
</evidence>
<evidence type="ECO:0000256" key="1">
    <source>
        <dbReference type="ARBA" id="ARBA00022723"/>
    </source>
</evidence>
<protein>
    <recommendedName>
        <fullName evidence="6">C2H2-type domain-containing protein</fullName>
    </recommendedName>
</protein>
<proteinExistence type="predicted"/>
<evidence type="ECO:0000313" key="7">
    <source>
        <dbReference type="EMBL" id="ODQ63274.1"/>
    </source>
</evidence>
<dbReference type="EMBL" id="KV454415">
    <property type="protein sequence ID" value="ODQ63274.1"/>
    <property type="molecule type" value="Genomic_DNA"/>
</dbReference>
<evidence type="ECO:0000256" key="3">
    <source>
        <dbReference type="ARBA" id="ARBA00022771"/>
    </source>
</evidence>
<name>A0A1E3PDI5_9ASCO</name>
<dbReference type="PROSITE" id="PS00028">
    <property type="entry name" value="ZINC_FINGER_C2H2_1"/>
    <property type="match status" value="3"/>
</dbReference>
<keyword evidence="4" id="KW-0862">Zinc</keyword>
<dbReference type="Proteomes" id="UP000095009">
    <property type="component" value="Unassembled WGS sequence"/>
</dbReference>
<sequence length="727" mass="82209">MISKPQNELAIIQSDIPDSRKGTSFFELSTRIKENGRIPWLSVGDRILTKADGDGIFHCFIKGCNYSSNMKDSFRKHIQRGPHDRFDLPLGCSRPVQIVFTDLVIDNRYNVMVCLSCSMIVEPKQFHSHCKFHNWPVEDFDQHVLSDRELLLKKIQDFGKENGGKRMNFPIPIKGLETHMGLSCALCEEIFEDPKDVQRMHNHHQEQHVGQPMEYGYIITYQKLFPGDNQVIVRFSKFLCNQCGTVLPSELELGLHIAWYHQQDVCIKISKDSTIPGKKCGDIISQTKDSNDSFHCPVVGCMFKTRSSEAFKLHVIEFPHDLTPEQLSIILQANNPHNHLTATLMPMNNVSVKRESPSTSEDITSLKNTTQIYPPTNTSATTGFSQITNSTKNLSYMNSSDKQGYNEPKNINSERIPIGNDKTVQTSAANYLESMNSGISGYNTTMPSSNSQSPQPATLTGTYRATSLDDNNGAIPPRGAEPKESEYYCTLCQKNYDSSISLLRHMTGRHSKEVTAKLTSKSNIPGFPIGHIFNAKRVNDSLKCPITNCDFSTQRSDAWRKHISTASHEKLKTNDAIQSFQPPFFANTKLVVDTYYGLTICTECGCGVPLANLDSHCQIHGWNSPVLATELLDNNLQMISTKAQFYQTLKKLHFNKFTGKQEDAKAVSVIPVLNLILCNHCHSYFSKKKDYHTHFISTHTELPFIDKLSKPYQKVFNDDQHYLRIQE</sequence>